<dbReference type="SUPFAM" id="SSF47336">
    <property type="entry name" value="ACP-like"/>
    <property type="match status" value="1"/>
</dbReference>
<evidence type="ECO:0000256" key="3">
    <source>
        <dbReference type="ARBA" id="ARBA00022679"/>
    </source>
</evidence>
<keyword evidence="2" id="KW-0597">Phosphoprotein</keyword>
<reference evidence="7" key="1">
    <citation type="journal article" date="2019" name="Int. J. Syst. Evol. Microbiol.">
        <title>The Global Catalogue of Microorganisms (GCM) 10K type strain sequencing project: providing services to taxonomists for standard genome sequencing and annotation.</title>
        <authorList>
            <consortium name="The Broad Institute Genomics Platform"/>
            <consortium name="The Broad Institute Genome Sequencing Center for Infectious Disease"/>
            <person name="Wu L."/>
            <person name="Ma J."/>
        </authorList>
    </citation>
    <scope>NUCLEOTIDE SEQUENCE [LARGE SCALE GENOMIC DNA]</scope>
    <source>
        <strain evidence="7">CECT 7649</strain>
    </source>
</reference>
<evidence type="ECO:0000313" key="6">
    <source>
        <dbReference type="EMBL" id="MFC7388418.1"/>
    </source>
</evidence>
<dbReference type="EMBL" id="JBHTCG010000066">
    <property type="protein sequence ID" value="MFC7388418.1"/>
    <property type="molecule type" value="Genomic_DNA"/>
</dbReference>
<comment type="caution">
    <text evidence="6">The sequence shown here is derived from an EMBL/GenBank/DDBJ whole genome shotgun (WGS) entry which is preliminary data.</text>
</comment>
<dbReference type="SMART" id="SM00822">
    <property type="entry name" value="PKS_KR"/>
    <property type="match status" value="1"/>
</dbReference>
<evidence type="ECO:0000259" key="5">
    <source>
        <dbReference type="PROSITE" id="PS50075"/>
    </source>
</evidence>
<dbReference type="PANTHER" id="PTHR43775">
    <property type="entry name" value="FATTY ACID SYNTHASE"/>
    <property type="match status" value="1"/>
</dbReference>
<dbReference type="InterPro" id="IPR036291">
    <property type="entry name" value="NAD(P)-bd_dom_sf"/>
</dbReference>
<dbReference type="InterPro" id="IPR057326">
    <property type="entry name" value="KR_dom"/>
</dbReference>
<dbReference type="SMART" id="SM00823">
    <property type="entry name" value="PKS_PP"/>
    <property type="match status" value="1"/>
</dbReference>
<dbReference type="Gene3D" id="1.10.1200.10">
    <property type="entry name" value="ACP-like"/>
    <property type="match status" value="1"/>
</dbReference>
<dbReference type="InterPro" id="IPR013968">
    <property type="entry name" value="PKS_KR"/>
</dbReference>
<dbReference type="PANTHER" id="PTHR43775:SF51">
    <property type="entry name" value="INACTIVE PHENOLPHTHIOCEROL SYNTHESIS POLYKETIDE SYNTHASE TYPE I PKS1-RELATED"/>
    <property type="match status" value="1"/>
</dbReference>
<dbReference type="PROSITE" id="PS50075">
    <property type="entry name" value="CARRIER"/>
    <property type="match status" value="1"/>
</dbReference>
<evidence type="ECO:0000256" key="4">
    <source>
        <dbReference type="SAM" id="MobiDB-lite"/>
    </source>
</evidence>
<gene>
    <name evidence="6" type="ORF">ACFQSB_39860</name>
</gene>
<dbReference type="RefSeq" id="WP_380832520.1">
    <property type="nucleotide sequence ID" value="NZ_JBHTCG010000066.1"/>
</dbReference>
<accession>A0ABW2PLH6</accession>
<dbReference type="InterPro" id="IPR009081">
    <property type="entry name" value="PP-bd_ACP"/>
</dbReference>
<sequence>VVAGGVLGTLSEEGLDRVLRPKADAAWHLHELTRKHDLTRFVLFSSAGGMVLAAGQGDYAAANAFLDALAADRAAAGLPATSLTWGMWAVDTGLGGPLRETDLARVRKLGIPAISAETGLALFDAALRVPAPVLAPIRPDVHALRARGDDLPALLRDLVGARRTAAVAARTNGSDGTAGLRERLAGLPARERDRMLVELVQAEAAAALGHDTADLIDAERGFVQLGFSSLAAVELRNRLRGRTGLPLPATLAFDQPNATAVARYLAERLAPAEAERPAAAEPESPEPPASSADDERLAAASAEELFAILDQELGGEV</sequence>
<feature type="domain" description="Carrier" evidence="5">
    <location>
        <begin position="194"/>
        <end position="269"/>
    </location>
</feature>
<dbReference type="InterPro" id="IPR050091">
    <property type="entry name" value="PKS_NRPS_Biosynth_Enz"/>
</dbReference>
<organism evidence="6 7">
    <name type="scientific">Sphaerisporangium rhizosphaerae</name>
    <dbReference type="NCBI Taxonomy" id="2269375"/>
    <lineage>
        <taxon>Bacteria</taxon>
        <taxon>Bacillati</taxon>
        <taxon>Actinomycetota</taxon>
        <taxon>Actinomycetes</taxon>
        <taxon>Streptosporangiales</taxon>
        <taxon>Streptosporangiaceae</taxon>
        <taxon>Sphaerisporangium</taxon>
    </lineage>
</organism>
<dbReference type="InterPro" id="IPR006162">
    <property type="entry name" value="Ppantetheine_attach_site"/>
</dbReference>
<feature type="region of interest" description="Disordered" evidence="4">
    <location>
        <begin position="272"/>
        <end position="297"/>
    </location>
</feature>
<evidence type="ECO:0000256" key="1">
    <source>
        <dbReference type="ARBA" id="ARBA00022450"/>
    </source>
</evidence>
<dbReference type="InterPro" id="IPR036736">
    <property type="entry name" value="ACP-like_sf"/>
</dbReference>
<name>A0ABW2PLH6_9ACTN</name>
<keyword evidence="1" id="KW-0596">Phosphopantetheine</keyword>
<dbReference type="Pfam" id="PF00550">
    <property type="entry name" value="PP-binding"/>
    <property type="match status" value="1"/>
</dbReference>
<feature type="non-terminal residue" evidence="6">
    <location>
        <position position="1"/>
    </location>
</feature>
<proteinExistence type="predicted"/>
<keyword evidence="3" id="KW-0808">Transferase</keyword>
<dbReference type="SUPFAM" id="SSF51735">
    <property type="entry name" value="NAD(P)-binding Rossmann-fold domains"/>
    <property type="match status" value="1"/>
</dbReference>
<dbReference type="Proteomes" id="UP001596496">
    <property type="component" value="Unassembled WGS sequence"/>
</dbReference>
<keyword evidence="7" id="KW-1185">Reference proteome</keyword>
<dbReference type="Gene3D" id="3.40.50.720">
    <property type="entry name" value="NAD(P)-binding Rossmann-like Domain"/>
    <property type="match status" value="1"/>
</dbReference>
<dbReference type="InterPro" id="IPR020806">
    <property type="entry name" value="PKS_PP-bd"/>
</dbReference>
<evidence type="ECO:0000256" key="2">
    <source>
        <dbReference type="ARBA" id="ARBA00022553"/>
    </source>
</evidence>
<protein>
    <submittedName>
        <fullName evidence="6">Beta-ketoacyl reductase</fullName>
    </submittedName>
</protein>
<evidence type="ECO:0000313" key="7">
    <source>
        <dbReference type="Proteomes" id="UP001596496"/>
    </source>
</evidence>
<dbReference type="Pfam" id="PF08659">
    <property type="entry name" value="KR"/>
    <property type="match status" value="1"/>
</dbReference>
<dbReference type="PROSITE" id="PS00012">
    <property type="entry name" value="PHOSPHOPANTETHEINE"/>
    <property type="match status" value="1"/>
</dbReference>